<reference evidence="4" key="1">
    <citation type="submission" date="2023-07" db="EMBL/GenBank/DDBJ databases">
        <title>Thauera sp. CAU 1555 isolated from sand of Yaerae Beach.</title>
        <authorList>
            <person name="Kim W."/>
        </authorList>
    </citation>
    <scope>NUCLEOTIDE SEQUENCE [LARGE SCALE GENOMIC DNA]</scope>
    <source>
        <strain evidence="4">CAU 1555</strain>
    </source>
</reference>
<evidence type="ECO:0000256" key="2">
    <source>
        <dbReference type="SAM" id="SignalP"/>
    </source>
</evidence>
<evidence type="ECO:0008006" key="5">
    <source>
        <dbReference type="Google" id="ProtNLM"/>
    </source>
</evidence>
<keyword evidence="4" id="KW-1185">Reference proteome</keyword>
<comment type="caution">
    <text evidence="3">The sequence shown here is derived from an EMBL/GenBank/DDBJ whole genome shotgun (WGS) entry which is preliminary data.</text>
</comment>
<keyword evidence="1" id="KW-0472">Membrane</keyword>
<keyword evidence="1" id="KW-1133">Transmembrane helix</keyword>
<dbReference type="Proteomes" id="UP000603602">
    <property type="component" value="Unassembled WGS sequence"/>
</dbReference>
<feature type="signal peptide" evidence="2">
    <location>
        <begin position="1"/>
        <end position="22"/>
    </location>
</feature>
<sequence>MKHMAALLTTLCVGLPNGMALAAEATSAASDNRASLLHIVLVGGLLIVVGNVAIFFAKRKMEKDAQAAKEKADAERQEKNS</sequence>
<keyword evidence="2" id="KW-0732">Signal</keyword>
<feature type="chain" id="PRO_5046266785" description="CcmD family protein" evidence="2">
    <location>
        <begin position="23"/>
        <end position="81"/>
    </location>
</feature>
<gene>
    <name evidence="3" type="ORF">IFO67_03780</name>
</gene>
<keyword evidence="1" id="KW-0812">Transmembrane</keyword>
<feature type="transmembrane region" description="Helical" evidence="1">
    <location>
        <begin position="38"/>
        <end position="57"/>
    </location>
</feature>
<dbReference type="EMBL" id="JACYTO010000001">
    <property type="protein sequence ID" value="MBD8501990.1"/>
    <property type="molecule type" value="Genomic_DNA"/>
</dbReference>
<evidence type="ECO:0000256" key="1">
    <source>
        <dbReference type="SAM" id="Phobius"/>
    </source>
</evidence>
<protein>
    <recommendedName>
        <fullName evidence="5">CcmD family protein</fullName>
    </recommendedName>
</protein>
<name>A0ABR9B6L3_9RHOO</name>
<evidence type="ECO:0000313" key="3">
    <source>
        <dbReference type="EMBL" id="MBD8501990.1"/>
    </source>
</evidence>
<dbReference type="RefSeq" id="WP_187716796.1">
    <property type="nucleotide sequence ID" value="NZ_JACTAH010000001.1"/>
</dbReference>
<organism evidence="3 4">
    <name type="scientific">Thauera sedimentorum</name>
    <dbReference type="NCBI Taxonomy" id="2767595"/>
    <lineage>
        <taxon>Bacteria</taxon>
        <taxon>Pseudomonadati</taxon>
        <taxon>Pseudomonadota</taxon>
        <taxon>Betaproteobacteria</taxon>
        <taxon>Rhodocyclales</taxon>
        <taxon>Zoogloeaceae</taxon>
        <taxon>Thauera</taxon>
    </lineage>
</organism>
<evidence type="ECO:0000313" key="4">
    <source>
        <dbReference type="Proteomes" id="UP000603602"/>
    </source>
</evidence>
<proteinExistence type="predicted"/>
<accession>A0ABR9B6L3</accession>